<proteinExistence type="inferred from homology"/>
<dbReference type="EMBL" id="JACSQZ010000008">
    <property type="protein sequence ID" value="MBD7914175.1"/>
    <property type="molecule type" value="Genomic_DNA"/>
</dbReference>
<name>A0ABR8Q195_9CLOT</name>
<organism evidence="9 10">
    <name type="scientific">Clostridium gallinarum</name>
    <dbReference type="NCBI Taxonomy" id="2762246"/>
    <lineage>
        <taxon>Bacteria</taxon>
        <taxon>Bacillati</taxon>
        <taxon>Bacillota</taxon>
        <taxon>Clostridia</taxon>
        <taxon>Eubacteriales</taxon>
        <taxon>Clostridiaceae</taxon>
        <taxon>Clostridium</taxon>
    </lineage>
</organism>
<feature type="transmembrane region" description="Helical" evidence="7">
    <location>
        <begin position="138"/>
        <end position="155"/>
    </location>
</feature>
<reference evidence="9 10" key="1">
    <citation type="submission" date="2020-08" db="EMBL/GenBank/DDBJ databases">
        <title>A Genomic Blueprint of the Chicken Gut Microbiome.</title>
        <authorList>
            <person name="Gilroy R."/>
            <person name="Ravi A."/>
            <person name="Getino M."/>
            <person name="Pursley I."/>
            <person name="Horton D.L."/>
            <person name="Alikhan N.-F."/>
            <person name="Baker D."/>
            <person name="Gharbi K."/>
            <person name="Hall N."/>
            <person name="Watson M."/>
            <person name="Adriaenssens E.M."/>
            <person name="Foster-Nyarko E."/>
            <person name="Jarju S."/>
            <person name="Secka A."/>
            <person name="Antonio M."/>
            <person name="Oren A."/>
            <person name="Chaudhuri R."/>
            <person name="La Ragione R.M."/>
            <person name="Hildebrand F."/>
            <person name="Pallen M.J."/>
        </authorList>
    </citation>
    <scope>NUCLEOTIDE SEQUENCE [LARGE SCALE GENOMIC DNA]</scope>
    <source>
        <strain evidence="9 10">Sa3CUN1</strain>
    </source>
</reference>
<evidence type="ECO:0000256" key="6">
    <source>
        <dbReference type="ARBA" id="ARBA00023136"/>
    </source>
</evidence>
<evidence type="ECO:0000313" key="10">
    <source>
        <dbReference type="Proteomes" id="UP000640335"/>
    </source>
</evidence>
<protein>
    <submittedName>
        <fullName evidence="9">Rhomboid family intramembrane serine protease</fullName>
    </submittedName>
</protein>
<evidence type="ECO:0000256" key="5">
    <source>
        <dbReference type="ARBA" id="ARBA00022989"/>
    </source>
</evidence>
<evidence type="ECO:0000313" key="9">
    <source>
        <dbReference type="EMBL" id="MBD7914175.1"/>
    </source>
</evidence>
<sequence>MEKFEKVFFNLLTKEMNFFMRDYYSKFNNKNKWVGLLDIDNAYVAVLITNDLEEEIAYSEAKEYLSSTLDKPFIINLIVLASDEYINSENSYYNKLVFSLKERKLIYCSEGSKSFIPIIDYINKSDEKKTKRFKEYKFTYSIMIINICIFLLEVVKSRNIIEIDIYTLIEMGAKFNQLINYGQFYRLITAAFLHGSLIHIFFNMSALNIIGKEVETVYGGRKMIIIYLLSAIGGNIFSYIFNSRGISVGASGAIFGLLGAMLVFGIKERHNIGKRYVKNIIQTIGLNVIIGVAIPNIDNFAHLGGLTIGALISTVLFRE</sequence>
<keyword evidence="5 7" id="KW-1133">Transmembrane helix</keyword>
<dbReference type="InterPro" id="IPR050925">
    <property type="entry name" value="Rhomboid_protease_S54"/>
</dbReference>
<dbReference type="PANTHER" id="PTHR43731:SF14">
    <property type="entry name" value="PRESENILIN-ASSOCIATED RHOMBOID-LIKE PROTEIN, MITOCHONDRIAL"/>
    <property type="match status" value="1"/>
</dbReference>
<feature type="transmembrane region" description="Helical" evidence="7">
    <location>
        <begin position="276"/>
        <end position="294"/>
    </location>
</feature>
<evidence type="ECO:0000259" key="8">
    <source>
        <dbReference type="Pfam" id="PF01694"/>
    </source>
</evidence>
<accession>A0ABR8Q195</accession>
<evidence type="ECO:0000256" key="2">
    <source>
        <dbReference type="ARBA" id="ARBA00009045"/>
    </source>
</evidence>
<keyword evidence="4" id="KW-0378">Hydrolase</keyword>
<feature type="transmembrane region" description="Helical" evidence="7">
    <location>
        <begin position="223"/>
        <end position="240"/>
    </location>
</feature>
<evidence type="ECO:0000256" key="7">
    <source>
        <dbReference type="SAM" id="Phobius"/>
    </source>
</evidence>
<comment type="similarity">
    <text evidence="2">Belongs to the peptidase S54 family.</text>
</comment>
<comment type="subcellular location">
    <subcellularLocation>
        <location evidence="1">Membrane</location>
        <topology evidence="1">Multi-pass membrane protein</topology>
    </subcellularLocation>
</comment>
<dbReference type="Proteomes" id="UP000640335">
    <property type="component" value="Unassembled WGS sequence"/>
</dbReference>
<feature type="transmembrane region" description="Helical" evidence="7">
    <location>
        <begin position="246"/>
        <end position="264"/>
    </location>
</feature>
<feature type="transmembrane region" description="Helical" evidence="7">
    <location>
        <begin position="184"/>
        <end position="202"/>
    </location>
</feature>
<feature type="transmembrane region" description="Helical" evidence="7">
    <location>
        <begin position="300"/>
        <end position="317"/>
    </location>
</feature>
<feature type="domain" description="Peptidase S54 rhomboid" evidence="8">
    <location>
        <begin position="182"/>
        <end position="318"/>
    </location>
</feature>
<evidence type="ECO:0000256" key="4">
    <source>
        <dbReference type="ARBA" id="ARBA00022801"/>
    </source>
</evidence>
<evidence type="ECO:0000256" key="3">
    <source>
        <dbReference type="ARBA" id="ARBA00022692"/>
    </source>
</evidence>
<gene>
    <name evidence="9" type="ORF">H9660_03355</name>
</gene>
<evidence type="ECO:0000256" key="1">
    <source>
        <dbReference type="ARBA" id="ARBA00004141"/>
    </source>
</evidence>
<dbReference type="GO" id="GO:0006508">
    <property type="term" value="P:proteolysis"/>
    <property type="evidence" value="ECO:0007669"/>
    <property type="project" value="UniProtKB-KW"/>
</dbReference>
<keyword evidence="3 7" id="KW-0812">Transmembrane</keyword>
<comment type="caution">
    <text evidence="9">The sequence shown here is derived from an EMBL/GenBank/DDBJ whole genome shotgun (WGS) entry which is preliminary data.</text>
</comment>
<dbReference type="InterPro" id="IPR022764">
    <property type="entry name" value="Peptidase_S54_rhomboid_dom"/>
</dbReference>
<dbReference type="Pfam" id="PF01694">
    <property type="entry name" value="Rhomboid"/>
    <property type="match status" value="1"/>
</dbReference>
<dbReference type="Gene3D" id="1.20.1540.10">
    <property type="entry name" value="Rhomboid-like"/>
    <property type="match status" value="1"/>
</dbReference>
<keyword evidence="6 7" id="KW-0472">Membrane</keyword>
<dbReference type="SUPFAM" id="SSF144091">
    <property type="entry name" value="Rhomboid-like"/>
    <property type="match status" value="1"/>
</dbReference>
<dbReference type="InterPro" id="IPR035952">
    <property type="entry name" value="Rhomboid-like_sf"/>
</dbReference>
<keyword evidence="9" id="KW-0645">Protease</keyword>
<dbReference type="GO" id="GO:0008233">
    <property type="term" value="F:peptidase activity"/>
    <property type="evidence" value="ECO:0007669"/>
    <property type="project" value="UniProtKB-KW"/>
</dbReference>
<dbReference type="PANTHER" id="PTHR43731">
    <property type="entry name" value="RHOMBOID PROTEASE"/>
    <property type="match status" value="1"/>
</dbReference>
<dbReference type="RefSeq" id="WP_191748551.1">
    <property type="nucleotide sequence ID" value="NZ_JACSQZ010000008.1"/>
</dbReference>
<keyword evidence="10" id="KW-1185">Reference proteome</keyword>